<evidence type="ECO:0000259" key="2">
    <source>
        <dbReference type="Pfam" id="PF04389"/>
    </source>
</evidence>
<dbReference type="Proteomes" id="UP001611383">
    <property type="component" value="Chromosome"/>
</dbReference>
<evidence type="ECO:0000256" key="1">
    <source>
        <dbReference type="SAM" id="SignalP"/>
    </source>
</evidence>
<dbReference type="InterPro" id="IPR007484">
    <property type="entry name" value="Peptidase_M28"/>
</dbReference>
<gene>
    <name evidence="3" type="ORF">F0U60_22635</name>
</gene>
<feature type="chain" id="PRO_5045269492" evidence="1">
    <location>
        <begin position="26"/>
        <end position="345"/>
    </location>
</feature>
<dbReference type="EMBL" id="CP043494">
    <property type="protein sequence ID" value="WNG46598.1"/>
    <property type="molecule type" value="Genomic_DNA"/>
</dbReference>
<dbReference type="SUPFAM" id="SSF53187">
    <property type="entry name" value="Zn-dependent exopeptidases"/>
    <property type="match status" value="1"/>
</dbReference>
<reference evidence="3 4" key="1">
    <citation type="submission" date="2019-08" db="EMBL/GenBank/DDBJ databases">
        <title>Archangium and Cystobacter genomes.</title>
        <authorList>
            <person name="Chen I.-C.K."/>
            <person name="Wielgoss S."/>
        </authorList>
    </citation>
    <scope>NUCLEOTIDE SEQUENCE [LARGE SCALE GENOMIC DNA]</scope>
    <source>
        <strain evidence="3 4">Cbm 6</strain>
    </source>
</reference>
<dbReference type="PROSITE" id="PS51257">
    <property type="entry name" value="PROKAR_LIPOPROTEIN"/>
    <property type="match status" value="1"/>
</dbReference>
<dbReference type="PANTHER" id="PTHR12147:SF26">
    <property type="entry name" value="PEPTIDASE M28 DOMAIN-CONTAINING PROTEIN"/>
    <property type="match status" value="1"/>
</dbReference>
<name>A0ABY9WS89_9BACT</name>
<evidence type="ECO:0000313" key="4">
    <source>
        <dbReference type="Proteomes" id="UP001611383"/>
    </source>
</evidence>
<feature type="signal peptide" evidence="1">
    <location>
        <begin position="1"/>
        <end position="25"/>
    </location>
</feature>
<protein>
    <submittedName>
        <fullName evidence="3">M28 family peptidase</fullName>
    </submittedName>
</protein>
<keyword evidence="1" id="KW-0732">Signal</keyword>
<proteinExistence type="predicted"/>
<keyword evidence="4" id="KW-1185">Reference proteome</keyword>
<feature type="domain" description="Peptidase M28" evidence="2">
    <location>
        <begin position="122"/>
        <end position="334"/>
    </location>
</feature>
<dbReference type="PANTHER" id="PTHR12147">
    <property type="entry name" value="METALLOPEPTIDASE M28 FAMILY MEMBER"/>
    <property type="match status" value="1"/>
</dbReference>
<organism evidence="3 4">
    <name type="scientific">Archangium minus</name>
    <dbReference type="NCBI Taxonomy" id="83450"/>
    <lineage>
        <taxon>Bacteria</taxon>
        <taxon>Pseudomonadati</taxon>
        <taxon>Myxococcota</taxon>
        <taxon>Myxococcia</taxon>
        <taxon>Myxococcales</taxon>
        <taxon>Cystobacterineae</taxon>
        <taxon>Archangiaceae</taxon>
        <taxon>Archangium</taxon>
    </lineage>
</organism>
<accession>A0ABY9WS89</accession>
<dbReference type="Pfam" id="PF04389">
    <property type="entry name" value="Peptidase_M28"/>
    <property type="match status" value="1"/>
</dbReference>
<dbReference type="RefSeq" id="WP_395823148.1">
    <property type="nucleotide sequence ID" value="NZ_CP043494.1"/>
</dbReference>
<dbReference type="InterPro" id="IPR045175">
    <property type="entry name" value="M28_fam"/>
</dbReference>
<sequence>MSLSIRSSLVLLAAGFGLAVGTACAPTQILEGADLPTLKALTDEVEPQFVWENLVSLTHAHSTDQSVDCVSLFPEGVRKYYPELCNLSNTRSGLWVRDQFRSIPLEVQDDVSLGDNGIRTTNIVAEIKGVSKPDEVILVGAHFDAFWQGADDNSSGVAAMMEMARVLSKHKFERTIRFVGFDFEEYGITGSHRYLKEGKGEKVVTALIMDCIGYYSEEEGSQQSLPGLPSPTTGDFLAIIANDESSHEAAEVYKLNNELQLMSTVPLISAGNGTFTLGQALTLSDHLAFWFNHQKAVFLTDTANFRNPHYHKDTDTPDKLDPVRLGQATRVATAAVAYWAEGPKP</sequence>
<dbReference type="Gene3D" id="3.40.630.10">
    <property type="entry name" value="Zn peptidases"/>
    <property type="match status" value="1"/>
</dbReference>
<evidence type="ECO:0000313" key="3">
    <source>
        <dbReference type="EMBL" id="WNG46598.1"/>
    </source>
</evidence>